<dbReference type="Gene3D" id="2.130.10.10">
    <property type="entry name" value="YVTN repeat-like/Quinoprotein amine dehydrogenase"/>
    <property type="match status" value="3"/>
</dbReference>
<comment type="caution">
    <text evidence="2">The sequence shown here is derived from an EMBL/GenBank/DDBJ whole genome shotgun (WGS) entry which is preliminary data.</text>
</comment>
<gene>
    <name evidence="2" type="ORF">EMA8858_02380</name>
</gene>
<dbReference type="Proteomes" id="UP000837932">
    <property type="component" value="Unassembled WGS sequence"/>
</dbReference>
<evidence type="ECO:0000313" key="3">
    <source>
        <dbReference type="Proteomes" id="UP000837932"/>
    </source>
</evidence>
<dbReference type="SUPFAM" id="SSF63829">
    <property type="entry name" value="Calcium-dependent phosphotriesterase"/>
    <property type="match status" value="1"/>
</dbReference>
<dbReference type="EMBL" id="CAKLPY010000002">
    <property type="protein sequence ID" value="CAH0996249.1"/>
    <property type="molecule type" value="Genomic_DNA"/>
</dbReference>
<dbReference type="InterPro" id="IPR011110">
    <property type="entry name" value="Reg_prop"/>
</dbReference>
<dbReference type="Pfam" id="PF07494">
    <property type="entry name" value="Reg_prop"/>
    <property type="match status" value="4"/>
</dbReference>
<evidence type="ECO:0000313" key="2">
    <source>
        <dbReference type="EMBL" id="CAH0996249.1"/>
    </source>
</evidence>
<accession>A0ABM9ASH3</accession>
<reference evidence="2" key="1">
    <citation type="submission" date="2021-12" db="EMBL/GenBank/DDBJ databases">
        <authorList>
            <person name="Rodrigo-Torres L."/>
            <person name="Arahal R. D."/>
            <person name="Lucena T."/>
        </authorList>
    </citation>
    <scope>NUCLEOTIDE SEQUENCE</scope>
    <source>
        <strain evidence="2">CECT 8858</strain>
    </source>
</reference>
<dbReference type="PANTHER" id="PTHR43547">
    <property type="entry name" value="TWO-COMPONENT HISTIDINE KINASE"/>
    <property type="match status" value="1"/>
</dbReference>
<organism evidence="2 3">
    <name type="scientific">Emticicia aquatica</name>
    <dbReference type="NCBI Taxonomy" id="1681835"/>
    <lineage>
        <taxon>Bacteria</taxon>
        <taxon>Pseudomonadati</taxon>
        <taxon>Bacteroidota</taxon>
        <taxon>Cytophagia</taxon>
        <taxon>Cytophagales</taxon>
        <taxon>Leadbetterellaceae</taxon>
        <taxon>Emticicia</taxon>
    </lineage>
</organism>
<name>A0ABM9ASH3_9BACT</name>
<keyword evidence="1" id="KW-0597">Phosphoprotein</keyword>
<protein>
    <recommendedName>
        <fullName evidence="4">Two component regulator propeller</fullName>
    </recommendedName>
</protein>
<dbReference type="PANTHER" id="PTHR43547:SF2">
    <property type="entry name" value="HYBRID SIGNAL TRANSDUCTION HISTIDINE KINASE C"/>
    <property type="match status" value="1"/>
</dbReference>
<evidence type="ECO:0008006" key="4">
    <source>
        <dbReference type="Google" id="ProtNLM"/>
    </source>
</evidence>
<proteinExistence type="predicted"/>
<dbReference type="InterPro" id="IPR015943">
    <property type="entry name" value="WD40/YVTN_repeat-like_dom_sf"/>
</dbReference>
<sequence>MKKHYLKSQIYLFLLLLVYLSSCKGQDKMEKVATTASESTKILKPQGIYKEAAIGSVVQDKSGNIWFGSNGEGIYRYDGKTFTHFTTKDGLDNNIVYSILEDKAGNIWVGTKTGLNRYTPSASFKAGEKAFIQIPIIVNRNNNASFINGVWCMMQDKKGTIWFGTDEGVYCYSGIYFTRFLDNSEVFNKDTLQLKAIFSIFEDKTGKIWFGACMDEGISRFDGKTLTNIIPYNDVRRVNNIMEDKSGNLLFATSFNGICRYEPSSLLEVGGKAFTKNIFMRKQGYQGNVLKDKSGNIWFDDENGLGYYEGKTFKTLTKADGLPNNNLFPILEDKSGNIWFSSVGMGLYRYDGKAYTNFSE</sequence>
<evidence type="ECO:0000256" key="1">
    <source>
        <dbReference type="ARBA" id="ARBA00022553"/>
    </source>
</evidence>
<keyword evidence="3" id="KW-1185">Reference proteome</keyword>